<evidence type="ECO:0000313" key="3">
    <source>
        <dbReference type="EMBL" id="EFQ24722.1"/>
    </source>
</evidence>
<dbReference type="EMBL" id="CM001022">
    <property type="protein sequence ID" value="EFQ24722.1"/>
    <property type="molecule type" value="Genomic_DNA"/>
</dbReference>
<sequence length="77" mass="7996">MCPLTMAREGSRVCVVRVAGGCCMAQRLAEMGIIPGASLTVLRADGGAVLIHRGGSCRMAMGREMAGRVFVVQDDAA</sequence>
<dbReference type="SUPFAM" id="SSF50037">
    <property type="entry name" value="C-terminal domain of transcriptional repressors"/>
    <property type="match status" value="1"/>
</dbReference>
<gene>
    <name evidence="3" type="ORF">Apau_2315</name>
</gene>
<accession>E3CZU0</accession>
<dbReference type="InterPro" id="IPR038157">
    <property type="entry name" value="FeoA_core_dom"/>
</dbReference>
<feature type="domain" description="Ferrous iron transporter FeoA-like" evidence="2">
    <location>
        <begin position="2"/>
        <end position="73"/>
    </location>
</feature>
<protein>
    <submittedName>
        <fullName evidence="3">FeoA family protein</fullName>
    </submittedName>
</protein>
<dbReference type="SMART" id="SM00899">
    <property type="entry name" value="FeoA"/>
    <property type="match status" value="1"/>
</dbReference>
<proteinExistence type="predicted"/>
<keyword evidence="1" id="KW-0408">Iron</keyword>
<name>E3CZU0_9BACT</name>
<dbReference type="eggNOG" id="COG1918">
    <property type="taxonomic scope" value="Bacteria"/>
</dbReference>
<dbReference type="GO" id="GO:0046914">
    <property type="term" value="F:transition metal ion binding"/>
    <property type="evidence" value="ECO:0007669"/>
    <property type="project" value="InterPro"/>
</dbReference>
<keyword evidence="4" id="KW-1185">Reference proteome</keyword>
<dbReference type="InterPro" id="IPR007167">
    <property type="entry name" value="Fe-transptr_FeoA-like"/>
</dbReference>
<dbReference type="Proteomes" id="UP000005096">
    <property type="component" value="Chromosome"/>
</dbReference>
<evidence type="ECO:0000256" key="1">
    <source>
        <dbReference type="ARBA" id="ARBA00023004"/>
    </source>
</evidence>
<dbReference type="InterPro" id="IPR008988">
    <property type="entry name" value="Transcriptional_repressor_C"/>
</dbReference>
<dbReference type="RefSeq" id="WP_006301967.1">
    <property type="nucleotide sequence ID" value="NZ_CM001022.1"/>
</dbReference>
<dbReference type="STRING" id="584708.Apau_2315"/>
<reference evidence="3 4" key="1">
    <citation type="journal article" date="2010" name="Stand. Genomic Sci.">
        <title>Non-contiguous finished genome sequence of Aminomonas paucivorans type strain (GLU-3).</title>
        <authorList>
            <person name="Pitluck S."/>
            <person name="Yasawong M."/>
            <person name="Held B."/>
            <person name="Lapidus A."/>
            <person name="Nolan M."/>
            <person name="Copeland A."/>
            <person name="Lucas S."/>
            <person name="Del Rio T.G."/>
            <person name="Tice H."/>
            <person name="Cheng J.F."/>
            <person name="Chertkov O."/>
            <person name="Goodwin L."/>
            <person name="Tapia R."/>
            <person name="Han C."/>
            <person name="Liolios K."/>
            <person name="Ivanova N."/>
            <person name="Mavromatis K."/>
            <person name="Ovchinnikova G."/>
            <person name="Pati A."/>
            <person name="Chen A."/>
            <person name="Palaniappan K."/>
            <person name="Land M."/>
            <person name="Hauser L."/>
            <person name="Chang Y.J."/>
            <person name="Jeffries C.D."/>
            <person name="Pukall R."/>
            <person name="Spring S."/>
            <person name="Rohde M."/>
            <person name="Sikorski J."/>
            <person name="Goker M."/>
            <person name="Woyke T."/>
            <person name="Bristow J."/>
            <person name="Eisen J.A."/>
            <person name="Markowitz V."/>
            <person name="Hugenholtz P."/>
            <person name="Kyrpides N.C."/>
            <person name="Klenk H.P."/>
        </authorList>
    </citation>
    <scope>NUCLEOTIDE SEQUENCE [LARGE SCALE GENOMIC DNA]</scope>
    <source>
        <strain evidence="3 4">DSM 12260</strain>
    </source>
</reference>
<dbReference type="Gene3D" id="2.30.30.90">
    <property type="match status" value="1"/>
</dbReference>
<dbReference type="PANTHER" id="PTHR43151:SF1">
    <property type="entry name" value="SSR2333 PROTEIN"/>
    <property type="match status" value="1"/>
</dbReference>
<dbReference type="InterPro" id="IPR053184">
    <property type="entry name" value="FeoA-like"/>
</dbReference>
<evidence type="ECO:0000259" key="2">
    <source>
        <dbReference type="SMART" id="SM00899"/>
    </source>
</evidence>
<dbReference type="Pfam" id="PF04023">
    <property type="entry name" value="FeoA"/>
    <property type="match status" value="1"/>
</dbReference>
<dbReference type="PANTHER" id="PTHR43151">
    <property type="entry name" value="FEOA FAMILY PROTEIN"/>
    <property type="match status" value="1"/>
</dbReference>
<evidence type="ECO:0000313" key="4">
    <source>
        <dbReference type="Proteomes" id="UP000005096"/>
    </source>
</evidence>
<dbReference type="HOGENOM" id="CLU_150646_6_3_0"/>
<organism evidence="3 4">
    <name type="scientific">Aminomonas paucivorans DSM 12260</name>
    <dbReference type="NCBI Taxonomy" id="584708"/>
    <lineage>
        <taxon>Bacteria</taxon>
        <taxon>Thermotogati</taxon>
        <taxon>Synergistota</taxon>
        <taxon>Synergistia</taxon>
        <taxon>Synergistales</taxon>
        <taxon>Synergistaceae</taxon>
        <taxon>Aminomonas</taxon>
    </lineage>
</organism>
<dbReference type="PaxDb" id="584708-Apau_2315"/>
<dbReference type="OrthoDB" id="5665at2"/>
<dbReference type="AlphaFoldDB" id="E3CZU0"/>